<dbReference type="Pfam" id="PF13262">
    <property type="entry name" value="DUF4054"/>
    <property type="match status" value="1"/>
</dbReference>
<name>K2H3N6_9BACI</name>
<evidence type="ECO:0000313" key="2">
    <source>
        <dbReference type="EMBL" id="EKE30485.1"/>
    </source>
</evidence>
<sequence length="112" mass="12152">MDPLTTADKVKSIATHLDTMPNESIDIYIEDASLEVSSSGIKERYQERAARYLAAHMASLNVRQASTQKVGEVSQTFSGAAGGGISATPYGEEYKRILSKFKARPSLNLTVL</sequence>
<dbReference type="PATRIC" id="fig|1230341.3.peg.2740"/>
<dbReference type="eggNOG" id="ENOG5033EIJ">
    <property type="taxonomic scope" value="Bacteria"/>
</dbReference>
<evidence type="ECO:0000313" key="3">
    <source>
        <dbReference type="Proteomes" id="UP000011746"/>
    </source>
</evidence>
<proteinExistence type="predicted"/>
<dbReference type="STRING" id="1230341.AAV35_012705"/>
<dbReference type="Proteomes" id="UP000092654">
    <property type="component" value="Chromosome"/>
</dbReference>
<keyword evidence="3" id="KW-1185">Reference proteome</keyword>
<dbReference type="KEGG" id="sje:AAV35_012705"/>
<organism evidence="2 3">
    <name type="scientific">Salimicrobium jeotgali</name>
    <dbReference type="NCBI Taxonomy" id="1230341"/>
    <lineage>
        <taxon>Bacteria</taxon>
        <taxon>Bacillati</taxon>
        <taxon>Bacillota</taxon>
        <taxon>Bacilli</taxon>
        <taxon>Bacillales</taxon>
        <taxon>Bacillaceae</taxon>
        <taxon>Salimicrobium</taxon>
    </lineage>
</organism>
<reference evidence="1" key="3">
    <citation type="submission" date="2016-11" db="EMBL/GenBank/DDBJ databases">
        <title>Salimicrobium jeotgali MJ3, isolated from Myulchi jeot, a traditional Korean fermented seafood.</title>
        <authorList>
            <person name="Kim K.H."/>
            <person name="Jeon C.O."/>
            <person name="Jin H.M."/>
        </authorList>
    </citation>
    <scope>NUCLEOTIDE SEQUENCE</scope>
    <source>
        <strain evidence="1">MJ3</strain>
    </source>
</reference>
<gene>
    <name evidence="1" type="ORF">AAV35_012705</name>
    <name evidence="2" type="ORF">MJ3_13629</name>
</gene>
<protein>
    <recommendedName>
        <fullName evidence="5">DUF4054 domain-containing protein</fullName>
    </recommendedName>
</protein>
<reference evidence="4" key="2">
    <citation type="submission" date="2015-06" db="EMBL/GenBank/DDBJ databases">
        <title>Salimicrobium jeotgali MJ3, isolated from Myulchi jeot, a traditional Korean fermented seafood.</title>
        <authorList>
            <person name="Kim K.H."/>
            <person name="Jeon C.O."/>
            <person name="Jin H.M."/>
        </authorList>
    </citation>
    <scope>NUCLEOTIDE SEQUENCE [LARGE SCALE GENOMIC DNA]</scope>
    <source>
        <strain evidence="4">MJ3</strain>
    </source>
</reference>
<dbReference type="AlphaFoldDB" id="K2H3N6"/>
<dbReference type="OrthoDB" id="2969819at2"/>
<accession>K2H3N6</accession>
<evidence type="ECO:0000313" key="4">
    <source>
        <dbReference type="Proteomes" id="UP000092654"/>
    </source>
</evidence>
<evidence type="ECO:0000313" key="1">
    <source>
        <dbReference type="EMBL" id="AKG05526.1"/>
    </source>
</evidence>
<dbReference type="EMBL" id="AMPQ01000045">
    <property type="protein sequence ID" value="EKE30485.1"/>
    <property type="molecule type" value="Genomic_DNA"/>
</dbReference>
<dbReference type="RefSeq" id="WP_008592669.1">
    <property type="nucleotide sequence ID" value="NZ_AMPQ01000045.1"/>
</dbReference>
<dbReference type="Proteomes" id="UP000011746">
    <property type="component" value="Unassembled WGS sequence"/>
</dbReference>
<dbReference type="EMBL" id="CP011361">
    <property type="protein sequence ID" value="AKG05526.1"/>
    <property type="molecule type" value="Genomic_DNA"/>
</dbReference>
<evidence type="ECO:0008006" key="5">
    <source>
        <dbReference type="Google" id="ProtNLM"/>
    </source>
</evidence>
<reference evidence="2 3" key="1">
    <citation type="journal article" date="2012" name="J. Bacteriol.">
        <title>Draft Genome Sequence of Salimicrobium sp. Strain MJ3, Isolated from Myulchi-Jeot, Korean Fermented Seafood.</title>
        <authorList>
            <person name="Lee S.H."/>
            <person name="Jung J.Y."/>
            <person name="Jeon C.O."/>
        </authorList>
    </citation>
    <scope>NUCLEOTIDE SEQUENCE [LARGE SCALE GENOMIC DNA]</scope>
    <source>
        <strain evidence="2 3">MJ3</strain>
    </source>
</reference>
<dbReference type="InterPro" id="IPR025127">
    <property type="entry name" value="DUF4054"/>
</dbReference>